<dbReference type="GO" id="GO:0016780">
    <property type="term" value="F:phosphotransferase activity, for other substituted phosphate groups"/>
    <property type="evidence" value="ECO:0007669"/>
    <property type="project" value="TreeGrafter"/>
</dbReference>
<dbReference type="NCBIfam" id="TIGR03023">
    <property type="entry name" value="WcaJ_sugtrans"/>
    <property type="match status" value="1"/>
</dbReference>
<keyword evidence="6 7" id="KW-0472">Membrane</keyword>
<dbReference type="PANTHER" id="PTHR30576:SF0">
    <property type="entry name" value="UNDECAPRENYL-PHOSPHATE N-ACETYLGALACTOSAMINYL 1-PHOSPHATE TRANSFERASE-RELATED"/>
    <property type="match status" value="1"/>
</dbReference>
<dbReference type="OrthoDB" id="9808602at2"/>
<evidence type="ECO:0000313" key="9">
    <source>
        <dbReference type="EMBL" id="APZ42833.1"/>
    </source>
</evidence>
<dbReference type="InterPro" id="IPR036291">
    <property type="entry name" value="NAD(P)-bd_dom_sf"/>
</dbReference>
<evidence type="ECO:0000256" key="3">
    <source>
        <dbReference type="ARBA" id="ARBA00022679"/>
    </source>
</evidence>
<comment type="subcellular location">
    <subcellularLocation>
        <location evidence="1">Membrane</location>
        <topology evidence="1">Multi-pass membrane protein</topology>
    </subcellularLocation>
</comment>
<dbReference type="PANTHER" id="PTHR30576">
    <property type="entry name" value="COLANIC BIOSYNTHESIS UDP-GLUCOSE LIPID CARRIER TRANSFERASE"/>
    <property type="match status" value="1"/>
</dbReference>
<keyword evidence="3 9" id="KW-0808">Transferase</keyword>
<dbReference type="InterPro" id="IPR003362">
    <property type="entry name" value="Bact_transf"/>
</dbReference>
<dbReference type="InterPro" id="IPR017475">
    <property type="entry name" value="EPS_sugar_tfrase"/>
</dbReference>
<feature type="transmembrane region" description="Helical" evidence="7">
    <location>
        <begin position="282"/>
        <end position="302"/>
    </location>
</feature>
<organism evidence="9 10">
    <name type="scientific">Acidihalobacter ferrooxydans</name>
    <dbReference type="NCBI Taxonomy" id="1765967"/>
    <lineage>
        <taxon>Bacteria</taxon>
        <taxon>Pseudomonadati</taxon>
        <taxon>Pseudomonadota</taxon>
        <taxon>Gammaproteobacteria</taxon>
        <taxon>Chromatiales</taxon>
        <taxon>Ectothiorhodospiraceae</taxon>
        <taxon>Acidihalobacter</taxon>
    </lineage>
</organism>
<evidence type="ECO:0000256" key="6">
    <source>
        <dbReference type="ARBA" id="ARBA00023136"/>
    </source>
</evidence>
<dbReference type="Proteomes" id="UP000243807">
    <property type="component" value="Chromosome"/>
</dbReference>
<dbReference type="NCBIfam" id="TIGR03025">
    <property type="entry name" value="EPS_sugtrans"/>
    <property type="match status" value="1"/>
</dbReference>
<protein>
    <submittedName>
        <fullName evidence="9">Undecaprenyl-phosphate glucose phosphotransferase</fullName>
    </submittedName>
</protein>
<dbReference type="Gene3D" id="3.40.50.720">
    <property type="entry name" value="NAD(P)-binding Rossmann-like Domain"/>
    <property type="match status" value="1"/>
</dbReference>
<keyword evidence="5 7" id="KW-1133">Transmembrane helix</keyword>
<dbReference type="Pfam" id="PF02397">
    <property type="entry name" value="Bac_transf"/>
    <property type="match status" value="1"/>
</dbReference>
<feature type="transmembrane region" description="Helical" evidence="7">
    <location>
        <begin position="48"/>
        <end position="69"/>
    </location>
</feature>
<comment type="similarity">
    <text evidence="2">Belongs to the bacterial sugar transferase family.</text>
</comment>
<dbReference type="SUPFAM" id="SSF51735">
    <property type="entry name" value="NAD(P)-binding Rossmann-fold domains"/>
    <property type="match status" value="1"/>
</dbReference>
<dbReference type="EMBL" id="CP019434">
    <property type="protein sequence ID" value="APZ42833.1"/>
    <property type="molecule type" value="Genomic_DNA"/>
</dbReference>
<feature type="transmembrane region" description="Helical" evidence="7">
    <location>
        <begin position="114"/>
        <end position="135"/>
    </location>
</feature>
<dbReference type="Pfam" id="PF13727">
    <property type="entry name" value="CoA_binding_3"/>
    <property type="match status" value="1"/>
</dbReference>
<evidence type="ECO:0000256" key="7">
    <source>
        <dbReference type="SAM" id="Phobius"/>
    </source>
</evidence>
<reference evidence="9 10" key="1">
    <citation type="submission" date="2017-01" db="EMBL/GenBank/DDBJ databases">
        <title>Draft sequence of Acidihalobacter ferrooxidans strain DSM 14175 (strain V8).</title>
        <authorList>
            <person name="Khaleque H.N."/>
            <person name="Ramsay J.P."/>
            <person name="Murphy R.J.T."/>
            <person name="Kaksonen A.H."/>
            <person name="Boxall N.J."/>
            <person name="Watkin E.L.J."/>
        </authorList>
    </citation>
    <scope>NUCLEOTIDE SEQUENCE [LARGE SCALE GENOMIC DNA]</scope>
    <source>
        <strain evidence="9 10">V8</strain>
    </source>
</reference>
<evidence type="ECO:0000256" key="1">
    <source>
        <dbReference type="ARBA" id="ARBA00004141"/>
    </source>
</evidence>
<accession>A0A1P8UG49</accession>
<name>A0A1P8UG49_9GAMM</name>
<gene>
    <name evidence="9" type="ORF">BW247_06775</name>
</gene>
<feature type="domain" description="Bacterial sugar transferase" evidence="8">
    <location>
        <begin position="276"/>
        <end position="454"/>
    </location>
</feature>
<dbReference type="GO" id="GO:0016020">
    <property type="term" value="C:membrane"/>
    <property type="evidence" value="ECO:0007669"/>
    <property type="project" value="UniProtKB-SubCell"/>
</dbReference>
<evidence type="ECO:0000256" key="2">
    <source>
        <dbReference type="ARBA" id="ARBA00006464"/>
    </source>
</evidence>
<feature type="transmembrane region" description="Helical" evidence="7">
    <location>
        <begin position="81"/>
        <end position="102"/>
    </location>
</feature>
<evidence type="ECO:0000256" key="4">
    <source>
        <dbReference type="ARBA" id="ARBA00022692"/>
    </source>
</evidence>
<dbReference type="STRING" id="1765967.BW247_06775"/>
<keyword evidence="4 7" id="KW-0812">Transmembrane</keyword>
<evidence type="ECO:0000259" key="8">
    <source>
        <dbReference type="Pfam" id="PF02397"/>
    </source>
</evidence>
<dbReference type="InterPro" id="IPR017473">
    <property type="entry name" value="Undecaprenyl-P_gluc_Ptfrase"/>
</dbReference>
<evidence type="ECO:0000313" key="10">
    <source>
        <dbReference type="Proteomes" id="UP000243807"/>
    </source>
</evidence>
<sequence>MRTGLLKSHSATVSLITRVLDVVAVLLCGALAYYLRFGFDGWLVPLDYAVLIVIGGLLAAILFPLFGVYHSWRARGLFAPAARVFAAWFLVFSALLALLVLAKQGTDFSRLWMAAWAGIGALSLMGVRMGVFAVLRALRRRGYNRRDVVVVGTGSAARELIRQTNEYAWAGFRVAAVFEVEPGTRAPDGVEPKPLGELPAYLDCTEVDEVWLAVPLEQGARLRAVLEALRCSTANVRYVPDLFGLYLLNHGVSEILGQPMIDLSASPMEGPNRLLKAIEDRVLAGLILLLVSPLMVVIAIGVKLGSPGPVFYRQERLGWNGRPFQMLKFRSMPVDVEKSGVQWGNAKSKRPTPFGAFLRRTSLDELPQFVNVLKGDMSIVGPRPERPMFVDQFKNEIPGYMQKHMVKAGITGWAQINGWRGDTDLHKRIEHDLYYIENWSLAFDLKIIGLTLFSGFVHRNAY</sequence>
<evidence type="ECO:0000256" key="5">
    <source>
        <dbReference type="ARBA" id="ARBA00022989"/>
    </source>
</evidence>
<dbReference type="AlphaFoldDB" id="A0A1P8UG49"/>
<dbReference type="KEGG" id="afy:BW247_06775"/>
<keyword evidence="10" id="KW-1185">Reference proteome</keyword>
<feature type="transmembrane region" description="Helical" evidence="7">
    <location>
        <begin position="12"/>
        <end position="36"/>
    </location>
</feature>
<proteinExistence type="inferred from homology"/>